<dbReference type="SMART" id="SM00587">
    <property type="entry name" value="CHK"/>
    <property type="match status" value="1"/>
</dbReference>
<gene>
    <name evidence="2" type="ORF">AMK59_829</name>
</gene>
<evidence type="ECO:0000259" key="1">
    <source>
        <dbReference type="SMART" id="SM00587"/>
    </source>
</evidence>
<dbReference type="OrthoDB" id="191037at2759"/>
<dbReference type="Gene3D" id="3.90.1200.10">
    <property type="match status" value="1"/>
</dbReference>
<evidence type="ECO:0000313" key="3">
    <source>
        <dbReference type="Proteomes" id="UP000051574"/>
    </source>
</evidence>
<dbReference type="AlphaFoldDB" id="A0A0T6BB30"/>
<name>A0A0T6BB30_9SCAR</name>
<dbReference type="InterPro" id="IPR015897">
    <property type="entry name" value="CHK_kinase-like"/>
</dbReference>
<accession>A0A0T6BB30</accession>
<organism evidence="2 3">
    <name type="scientific">Oryctes borbonicus</name>
    <dbReference type="NCBI Taxonomy" id="1629725"/>
    <lineage>
        <taxon>Eukaryota</taxon>
        <taxon>Metazoa</taxon>
        <taxon>Ecdysozoa</taxon>
        <taxon>Arthropoda</taxon>
        <taxon>Hexapoda</taxon>
        <taxon>Insecta</taxon>
        <taxon>Pterygota</taxon>
        <taxon>Neoptera</taxon>
        <taxon>Endopterygota</taxon>
        <taxon>Coleoptera</taxon>
        <taxon>Polyphaga</taxon>
        <taxon>Scarabaeiformia</taxon>
        <taxon>Scarabaeidae</taxon>
        <taxon>Dynastinae</taxon>
        <taxon>Oryctes</taxon>
    </lineage>
</organism>
<dbReference type="PANTHER" id="PTHR11012">
    <property type="entry name" value="PROTEIN KINASE-LIKE DOMAIN-CONTAINING"/>
    <property type="match status" value="1"/>
</dbReference>
<keyword evidence="3" id="KW-1185">Reference proteome</keyword>
<comment type="caution">
    <text evidence="2">The sequence shown here is derived from an EMBL/GenBank/DDBJ whole genome shotgun (WGS) entry which is preliminary data.</text>
</comment>
<sequence>MPNDFCVSENVKELIDGIILNHSLDPTEDIKYALASESGDGYTSQAIAATITTSSGIHELFLKCMLCITPTEAMPIDKAFANEILFYDIVYPAYSKFLKDRDVVDGFRDAPKCYGTWQQNIIAMENLKKKGYRLFNCREEIMNEAYITMVLKSFAKFHAISFAFKDQEREKYDKFVEKCHDLLHDEKGNSVIPKLFGGGIKDFLANLDPIEDGEILSRFKFEDLMASVSTSRKTSDYLVLSKGDCWNNNMLFLYEDGNTKNPLDVMLIDWQLLYPASPVFDVSYIFLTAASEEALSKTEGYLKLYYRELSRQIKQLGSNPDILYPFSIFLMEWKKYCKYGFAMGCLAIKVMLCSRDEAFNLAGLDPKDTEQCENPFPKFDNQEEYMKRMKRLARFMIDNSYI</sequence>
<dbReference type="EMBL" id="LJIG01002412">
    <property type="protein sequence ID" value="KRT84528.1"/>
    <property type="molecule type" value="Genomic_DNA"/>
</dbReference>
<evidence type="ECO:0000313" key="2">
    <source>
        <dbReference type="EMBL" id="KRT84528.1"/>
    </source>
</evidence>
<dbReference type="Pfam" id="PF02958">
    <property type="entry name" value="EcKL"/>
    <property type="match status" value="1"/>
</dbReference>
<protein>
    <recommendedName>
        <fullName evidence="1">CHK kinase-like domain-containing protein</fullName>
    </recommendedName>
</protein>
<proteinExistence type="predicted"/>
<reference evidence="2 3" key="1">
    <citation type="submission" date="2015-09" db="EMBL/GenBank/DDBJ databases">
        <title>Draft genome of the scarab beetle Oryctes borbonicus.</title>
        <authorList>
            <person name="Meyer J.M."/>
            <person name="Markov G.V."/>
            <person name="Baskaran P."/>
            <person name="Herrmann M."/>
            <person name="Sommer R.J."/>
            <person name="Roedelsperger C."/>
        </authorList>
    </citation>
    <scope>NUCLEOTIDE SEQUENCE [LARGE SCALE GENOMIC DNA]</scope>
    <source>
        <strain evidence="2">OB123</strain>
        <tissue evidence="2">Whole animal</tissue>
    </source>
</reference>
<dbReference type="InterPro" id="IPR011009">
    <property type="entry name" value="Kinase-like_dom_sf"/>
</dbReference>
<dbReference type="PANTHER" id="PTHR11012:SF30">
    <property type="entry name" value="PROTEIN KINASE-LIKE DOMAIN-CONTAINING"/>
    <property type="match status" value="1"/>
</dbReference>
<feature type="domain" description="CHK kinase-like" evidence="1">
    <location>
        <begin position="122"/>
        <end position="315"/>
    </location>
</feature>
<dbReference type="Proteomes" id="UP000051574">
    <property type="component" value="Unassembled WGS sequence"/>
</dbReference>
<dbReference type="SUPFAM" id="SSF56112">
    <property type="entry name" value="Protein kinase-like (PK-like)"/>
    <property type="match status" value="1"/>
</dbReference>
<dbReference type="InterPro" id="IPR004119">
    <property type="entry name" value="EcKL"/>
</dbReference>